<dbReference type="EMBL" id="JACGCM010002614">
    <property type="protein sequence ID" value="KAF6138110.1"/>
    <property type="molecule type" value="Genomic_DNA"/>
</dbReference>
<dbReference type="OrthoDB" id="544346at2759"/>
<protein>
    <submittedName>
        <fullName evidence="2">Uncharacterized protein</fullName>
    </submittedName>
</protein>
<sequence length="80" mass="9201">MYQNLSSNNLKGPIPIELTRIGNLDTLDLSYNNISGYIPFSLGDLEHLLKLVLRWEYKLYNNSLSKAFALSWLACLQLHM</sequence>
<accession>A0A7J7L6A1</accession>
<dbReference type="Proteomes" id="UP000541444">
    <property type="component" value="Unassembled WGS sequence"/>
</dbReference>
<evidence type="ECO:0000256" key="1">
    <source>
        <dbReference type="ARBA" id="ARBA00022729"/>
    </source>
</evidence>
<dbReference type="Gene3D" id="3.80.10.10">
    <property type="entry name" value="Ribonuclease Inhibitor"/>
    <property type="match status" value="1"/>
</dbReference>
<dbReference type="InterPro" id="IPR032675">
    <property type="entry name" value="LRR_dom_sf"/>
</dbReference>
<dbReference type="Pfam" id="PF00560">
    <property type="entry name" value="LRR_1"/>
    <property type="match status" value="1"/>
</dbReference>
<keyword evidence="3" id="KW-1185">Reference proteome</keyword>
<gene>
    <name evidence="2" type="ORF">GIB67_033524</name>
</gene>
<dbReference type="PANTHER" id="PTHR47988">
    <property type="entry name" value="SOMATIC EMBRYOGENESIS RECEPTOR KINASE 1"/>
    <property type="match status" value="1"/>
</dbReference>
<reference evidence="2 3" key="1">
    <citation type="journal article" date="2020" name="IScience">
        <title>Genome Sequencing of the Endangered Kingdonia uniflora (Circaeasteraceae, Ranunculales) Reveals Potential Mechanisms of Evolutionary Specialization.</title>
        <authorList>
            <person name="Sun Y."/>
            <person name="Deng T."/>
            <person name="Zhang A."/>
            <person name="Moore M.J."/>
            <person name="Landis J.B."/>
            <person name="Lin N."/>
            <person name="Zhang H."/>
            <person name="Zhang X."/>
            <person name="Huang J."/>
            <person name="Zhang X."/>
            <person name="Sun H."/>
            <person name="Wang H."/>
        </authorList>
    </citation>
    <scope>NUCLEOTIDE SEQUENCE [LARGE SCALE GENOMIC DNA]</scope>
    <source>
        <strain evidence="2">TB1705</strain>
        <tissue evidence="2">Leaf</tissue>
    </source>
</reference>
<comment type="caution">
    <text evidence="2">The sequence shown here is derived from an EMBL/GenBank/DDBJ whole genome shotgun (WGS) entry which is preliminary data.</text>
</comment>
<dbReference type="SUPFAM" id="SSF52058">
    <property type="entry name" value="L domain-like"/>
    <property type="match status" value="1"/>
</dbReference>
<name>A0A7J7L6A1_9MAGN</name>
<organism evidence="2 3">
    <name type="scientific">Kingdonia uniflora</name>
    <dbReference type="NCBI Taxonomy" id="39325"/>
    <lineage>
        <taxon>Eukaryota</taxon>
        <taxon>Viridiplantae</taxon>
        <taxon>Streptophyta</taxon>
        <taxon>Embryophyta</taxon>
        <taxon>Tracheophyta</taxon>
        <taxon>Spermatophyta</taxon>
        <taxon>Magnoliopsida</taxon>
        <taxon>Ranunculales</taxon>
        <taxon>Circaeasteraceae</taxon>
        <taxon>Kingdonia</taxon>
    </lineage>
</organism>
<keyword evidence="1" id="KW-0732">Signal</keyword>
<evidence type="ECO:0000313" key="3">
    <source>
        <dbReference type="Proteomes" id="UP000541444"/>
    </source>
</evidence>
<evidence type="ECO:0000313" key="2">
    <source>
        <dbReference type="EMBL" id="KAF6138110.1"/>
    </source>
</evidence>
<proteinExistence type="predicted"/>
<dbReference type="InterPro" id="IPR001611">
    <property type="entry name" value="Leu-rich_rpt"/>
</dbReference>
<dbReference type="AlphaFoldDB" id="A0A7J7L6A1"/>